<dbReference type="GO" id="GO:0005524">
    <property type="term" value="F:ATP binding"/>
    <property type="evidence" value="ECO:0007669"/>
    <property type="project" value="UniProtKB-UniRule"/>
</dbReference>
<gene>
    <name evidence="16" type="ORF">IEQ34_012849</name>
</gene>
<comment type="caution">
    <text evidence="16">The sequence shown here is derived from an EMBL/GenBank/DDBJ whole genome shotgun (WGS) entry which is preliminary data.</text>
</comment>
<keyword evidence="5" id="KW-0677">Repeat</keyword>
<evidence type="ECO:0000256" key="11">
    <source>
        <dbReference type="PROSITE-ProRule" id="PRU10141"/>
    </source>
</evidence>
<keyword evidence="4 14" id="KW-0732">Signal</keyword>
<evidence type="ECO:0000256" key="9">
    <source>
        <dbReference type="ARBA" id="ARBA00023136"/>
    </source>
</evidence>
<evidence type="ECO:0000313" key="16">
    <source>
        <dbReference type="EMBL" id="KAH0457534.1"/>
    </source>
</evidence>
<evidence type="ECO:0000256" key="1">
    <source>
        <dbReference type="ARBA" id="ARBA00004162"/>
    </source>
</evidence>
<feature type="region of interest" description="Disordered" evidence="12">
    <location>
        <begin position="241"/>
        <end position="278"/>
    </location>
</feature>
<dbReference type="Proteomes" id="UP000775213">
    <property type="component" value="Unassembled WGS sequence"/>
</dbReference>
<feature type="region of interest" description="Disordered" evidence="12">
    <location>
        <begin position="650"/>
        <end position="690"/>
    </location>
</feature>
<feature type="domain" description="Protein kinase" evidence="15">
    <location>
        <begin position="373"/>
        <end position="649"/>
    </location>
</feature>
<dbReference type="Gene3D" id="3.80.10.10">
    <property type="entry name" value="Ribonuclease Inhibitor"/>
    <property type="match status" value="2"/>
</dbReference>
<keyword evidence="17" id="KW-1185">Reference proteome</keyword>
<evidence type="ECO:0000256" key="13">
    <source>
        <dbReference type="SAM" id="Phobius"/>
    </source>
</evidence>
<protein>
    <recommendedName>
        <fullName evidence="15">Protein kinase domain-containing protein</fullName>
    </recommendedName>
</protein>
<evidence type="ECO:0000256" key="3">
    <source>
        <dbReference type="ARBA" id="ARBA00022692"/>
    </source>
</evidence>
<name>A0AAV7GPX4_DENCH</name>
<dbReference type="InterPro" id="IPR011009">
    <property type="entry name" value="Kinase-like_dom_sf"/>
</dbReference>
<dbReference type="FunFam" id="3.80.10.10:FF:000400">
    <property type="entry name" value="Nuclear pore complex protein NUP107"/>
    <property type="match status" value="1"/>
</dbReference>
<keyword evidence="6 11" id="KW-0547">Nucleotide-binding</keyword>
<keyword evidence="2" id="KW-0433">Leucine-rich repeat</keyword>
<accession>A0AAV7GPX4</accession>
<dbReference type="InterPro" id="IPR001611">
    <property type="entry name" value="Leu-rich_rpt"/>
</dbReference>
<proteinExistence type="predicted"/>
<dbReference type="Pfam" id="PF00560">
    <property type="entry name" value="LRR_1"/>
    <property type="match status" value="4"/>
</dbReference>
<dbReference type="Pfam" id="PF08263">
    <property type="entry name" value="LRRNT_2"/>
    <property type="match status" value="1"/>
</dbReference>
<keyword evidence="8 13" id="KW-1133">Transmembrane helix</keyword>
<dbReference type="InterPro" id="IPR013210">
    <property type="entry name" value="LRR_N_plant-typ"/>
</dbReference>
<keyword evidence="9 13" id="KW-0472">Membrane</keyword>
<feature type="compositionally biased region" description="Low complexity" evidence="12">
    <location>
        <begin position="678"/>
        <end position="690"/>
    </location>
</feature>
<evidence type="ECO:0000256" key="7">
    <source>
        <dbReference type="ARBA" id="ARBA00022840"/>
    </source>
</evidence>
<dbReference type="PROSITE" id="PS00107">
    <property type="entry name" value="PROTEIN_KINASE_ATP"/>
    <property type="match status" value="1"/>
</dbReference>
<dbReference type="AlphaFoldDB" id="A0AAV7GPX4"/>
<dbReference type="InterPro" id="IPR017441">
    <property type="entry name" value="Protein_kinase_ATP_BS"/>
</dbReference>
<feature type="compositionally biased region" description="Low complexity" evidence="12">
    <location>
        <begin position="249"/>
        <end position="261"/>
    </location>
</feature>
<dbReference type="Gene3D" id="1.10.510.10">
    <property type="entry name" value="Transferase(Phosphotransferase) domain 1"/>
    <property type="match status" value="1"/>
</dbReference>
<keyword evidence="3 13" id="KW-0812">Transmembrane</keyword>
<evidence type="ECO:0000256" key="14">
    <source>
        <dbReference type="SAM" id="SignalP"/>
    </source>
</evidence>
<evidence type="ECO:0000259" key="15">
    <source>
        <dbReference type="PROSITE" id="PS50011"/>
    </source>
</evidence>
<sequence length="690" mass="73612">MQRRRQSFSSLMFFPLLILFTLSAAAASSIDSDVRALLAFRSTSDSAGRLSSWNLTSRSADPCSSWLGLSCSSGRVTRLVLENLSLSATSHSFFPSLLLLDQLRVLSLKSNSFSGPLPPDLAKLRAVKLLFLSHNSFSGPIPPSLSSLSRLYRLDLSFNNLSGPIPNSLNSLSHLLTLRLQCNSLSGSISGISFHTLNDLNFSYNHLSGAIPPSLASFPAEAFVSNLALCGAPLPSCSNVVSEPSHPNSTSPATIISSPTSKPEASPPFENLHNSNTASSRTGMSRAAVVAIVVGDFVVLVLVSCLLFCYFWRKFAGKNPSRLHEGEKIVYSSSPYAAGVAAAGAAVSTGVFERGKMVFFDETKKFELEELLRASAEMLGKGGYGTAYKAVLDDGGVVAVKRLRDVQLAGKRDFEQHMELLGRLRHPNLVTLKAYYFARDEKLLVYDFMPGGSLYSLLHGNRGPGRTPLDWGARMRIAMASARGLSFVHQFAKSPKLAHGNVKSTNILLDKSGTARLADVGLALLGKAADRRFCGYRAPEASLDGRRPFSSQRADVYAFGVVLLEILTGKPAADGGGGASAAAGVDLPRWVQSVVREEWTAEVFDLELMRYRGIEEEMVAMLQIALACTVVSPDQRPKMGHVVRMIEEVHGGGGGGGGGGEVVASPSLESSESDSASDDPTAAASAGVGR</sequence>
<feature type="compositionally biased region" description="Gly residues" evidence="12">
    <location>
        <begin position="651"/>
        <end position="661"/>
    </location>
</feature>
<evidence type="ECO:0000256" key="12">
    <source>
        <dbReference type="SAM" id="MobiDB-lite"/>
    </source>
</evidence>
<dbReference type="InterPro" id="IPR000719">
    <property type="entry name" value="Prot_kinase_dom"/>
</dbReference>
<dbReference type="InterPro" id="IPR001245">
    <property type="entry name" value="Ser-Thr/Tyr_kinase_cat_dom"/>
</dbReference>
<keyword evidence="10" id="KW-0325">Glycoprotein</keyword>
<evidence type="ECO:0000256" key="2">
    <source>
        <dbReference type="ARBA" id="ARBA00022614"/>
    </source>
</evidence>
<evidence type="ECO:0000256" key="6">
    <source>
        <dbReference type="ARBA" id="ARBA00022741"/>
    </source>
</evidence>
<dbReference type="FunFam" id="3.30.200.20:FF:000307">
    <property type="entry name" value="pollen receptor-like kinase 1"/>
    <property type="match status" value="1"/>
</dbReference>
<evidence type="ECO:0000256" key="10">
    <source>
        <dbReference type="ARBA" id="ARBA00023180"/>
    </source>
</evidence>
<dbReference type="InterPro" id="IPR046959">
    <property type="entry name" value="PRK1-6/SRF4-like"/>
</dbReference>
<feature type="binding site" evidence="11">
    <location>
        <position position="411"/>
    </location>
    <ligand>
        <name>ATP</name>
        <dbReference type="ChEBI" id="CHEBI:30616"/>
    </ligand>
</feature>
<dbReference type="PROSITE" id="PS50011">
    <property type="entry name" value="PROTEIN_KINASE_DOM"/>
    <property type="match status" value="1"/>
</dbReference>
<evidence type="ECO:0000256" key="5">
    <source>
        <dbReference type="ARBA" id="ARBA00022737"/>
    </source>
</evidence>
<keyword evidence="7 11" id="KW-0067">ATP-binding</keyword>
<dbReference type="SUPFAM" id="SSF52058">
    <property type="entry name" value="L domain-like"/>
    <property type="match status" value="1"/>
</dbReference>
<organism evidence="16 17">
    <name type="scientific">Dendrobium chrysotoxum</name>
    <name type="common">Orchid</name>
    <dbReference type="NCBI Taxonomy" id="161865"/>
    <lineage>
        <taxon>Eukaryota</taxon>
        <taxon>Viridiplantae</taxon>
        <taxon>Streptophyta</taxon>
        <taxon>Embryophyta</taxon>
        <taxon>Tracheophyta</taxon>
        <taxon>Spermatophyta</taxon>
        <taxon>Magnoliopsida</taxon>
        <taxon>Liliopsida</taxon>
        <taxon>Asparagales</taxon>
        <taxon>Orchidaceae</taxon>
        <taxon>Epidendroideae</taxon>
        <taxon>Malaxideae</taxon>
        <taxon>Dendrobiinae</taxon>
        <taxon>Dendrobium</taxon>
    </lineage>
</organism>
<dbReference type="InterPro" id="IPR032675">
    <property type="entry name" value="LRR_dom_sf"/>
</dbReference>
<dbReference type="EMBL" id="JAGFBR010000012">
    <property type="protein sequence ID" value="KAH0457534.1"/>
    <property type="molecule type" value="Genomic_DNA"/>
</dbReference>
<dbReference type="Pfam" id="PF07714">
    <property type="entry name" value="PK_Tyr_Ser-Thr"/>
    <property type="match status" value="1"/>
</dbReference>
<dbReference type="PANTHER" id="PTHR48007">
    <property type="entry name" value="LEUCINE-RICH REPEAT RECEPTOR-LIKE PROTEIN KINASE PXC1"/>
    <property type="match status" value="1"/>
</dbReference>
<dbReference type="GO" id="GO:0005886">
    <property type="term" value="C:plasma membrane"/>
    <property type="evidence" value="ECO:0007669"/>
    <property type="project" value="UniProtKB-SubCell"/>
</dbReference>
<dbReference type="PANTHER" id="PTHR48007:SF9">
    <property type="entry name" value="PROTEIN KINASE DOMAIN-CONTAINING PROTEIN"/>
    <property type="match status" value="1"/>
</dbReference>
<reference evidence="16 17" key="1">
    <citation type="journal article" date="2021" name="Hortic Res">
        <title>Chromosome-scale assembly of the Dendrobium chrysotoxum genome enhances the understanding of orchid evolution.</title>
        <authorList>
            <person name="Zhang Y."/>
            <person name="Zhang G.Q."/>
            <person name="Zhang D."/>
            <person name="Liu X.D."/>
            <person name="Xu X.Y."/>
            <person name="Sun W.H."/>
            <person name="Yu X."/>
            <person name="Zhu X."/>
            <person name="Wang Z.W."/>
            <person name="Zhao X."/>
            <person name="Zhong W.Y."/>
            <person name="Chen H."/>
            <person name="Yin W.L."/>
            <person name="Huang T."/>
            <person name="Niu S.C."/>
            <person name="Liu Z.J."/>
        </authorList>
    </citation>
    <scope>NUCLEOTIDE SEQUENCE [LARGE SCALE GENOMIC DNA]</scope>
    <source>
        <strain evidence="16">Lindl</strain>
    </source>
</reference>
<feature type="signal peptide" evidence="14">
    <location>
        <begin position="1"/>
        <end position="27"/>
    </location>
</feature>
<evidence type="ECO:0000256" key="8">
    <source>
        <dbReference type="ARBA" id="ARBA00022989"/>
    </source>
</evidence>
<feature type="chain" id="PRO_5043877038" description="Protein kinase domain-containing protein" evidence="14">
    <location>
        <begin position="28"/>
        <end position="690"/>
    </location>
</feature>
<dbReference type="SUPFAM" id="SSF56112">
    <property type="entry name" value="Protein kinase-like (PK-like)"/>
    <property type="match status" value="1"/>
</dbReference>
<evidence type="ECO:0000256" key="4">
    <source>
        <dbReference type="ARBA" id="ARBA00022729"/>
    </source>
</evidence>
<dbReference type="Gene3D" id="3.30.200.20">
    <property type="entry name" value="Phosphorylase Kinase, domain 1"/>
    <property type="match status" value="1"/>
</dbReference>
<evidence type="ECO:0000313" key="17">
    <source>
        <dbReference type="Proteomes" id="UP000775213"/>
    </source>
</evidence>
<comment type="subcellular location">
    <subcellularLocation>
        <location evidence="1">Cell membrane</location>
        <topology evidence="1">Single-pass membrane protein</topology>
    </subcellularLocation>
</comment>
<feature type="transmembrane region" description="Helical" evidence="13">
    <location>
        <begin position="287"/>
        <end position="312"/>
    </location>
</feature>
<dbReference type="GO" id="GO:0004672">
    <property type="term" value="F:protein kinase activity"/>
    <property type="evidence" value="ECO:0007669"/>
    <property type="project" value="InterPro"/>
</dbReference>